<sequence length="95" mass="11382">MRNHAKEDIEFEKEMNETINKLYADVLGVPVDVSKMSFKEQERLNKLYFRQLEVINNDAKREFANLSPKEQKRRNLEARLAELKLEDLQKQLNEM</sequence>
<reference evidence="1" key="1">
    <citation type="submission" date="2023-06" db="EMBL/GenBank/DDBJ databases">
        <title>Comparative genomics of Bacillaceae isolates and their secondary metabolite potential.</title>
        <authorList>
            <person name="Song L."/>
            <person name="Nielsen L.J."/>
            <person name="Mohite O."/>
            <person name="Xu X."/>
            <person name="Weber T."/>
            <person name="Kovacs A.T."/>
        </authorList>
    </citation>
    <scope>NUCLEOTIDE SEQUENCE</scope>
    <source>
        <strain evidence="1">G1S1</strain>
    </source>
</reference>
<name>A0AAJ1QLB7_9BACI</name>
<dbReference type="Proteomes" id="UP001238973">
    <property type="component" value="Unassembled WGS sequence"/>
</dbReference>
<dbReference type="RefSeq" id="WP_289349287.1">
    <property type="nucleotide sequence ID" value="NZ_JAUCFI010000003.1"/>
</dbReference>
<gene>
    <name evidence="1" type="ORF">QUF85_07345</name>
</gene>
<organism evidence="1 2">
    <name type="scientific">Peribacillus frigoritolerans</name>
    <dbReference type="NCBI Taxonomy" id="450367"/>
    <lineage>
        <taxon>Bacteria</taxon>
        <taxon>Bacillati</taxon>
        <taxon>Bacillota</taxon>
        <taxon>Bacilli</taxon>
        <taxon>Bacillales</taxon>
        <taxon>Bacillaceae</taxon>
        <taxon>Peribacillus</taxon>
    </lineage>
</organism>
<evidence type="ECO:0000313" key="1">
    <source>
        <dbReference type="EMBL" id="MDM5283114.1"/>
    </source>
</evidence>
<comment type="caution">
    <text evidence="1">The sequence shown here is derived from an EMBL/GenBank/DDBJ whole genome shotgun (WGS) entry which is preliminary data.</text>
</comment>
<proteinExistence type="predicted"/>
<protein>
    <submittedName>
        <fullName evidence="1">Uncharacterized protein</fullName>
    </submittedName>
</protein>
<accession>A0AAJ1QLB7</accession>
<evidence type="ECO:0000313" key="2">
    <source>
        <dbReference type="Proteomes" id="UP001238973"/>
    </source>
</evidence>
<dbReference type="EMBL" id="JAUCFI010000003">
    <property type="protein sequence ID" value="MDM5283114.1"/>
    <property type="molecule type" value="Genomic_DNA"/>
</dbReference>
<dbReference type="AlphaFoldDB" id="A0AAJ1QLB7"/>